<accession>A0ABQ4F1K7</accession>
<keyword evidence="1" id="KW-1133">Transmembrane helix</keyword>
<dbReference type="RefSeq" id="WP_203862082.1">
    <property type="nucleotide sequence ID" value="NZ_BAAAZQ010000030.1"/>
</dbReference>
<keyword evidence="1" id="KW-0472">Membrane</keyword>
<feature type="chain" id="PRO_5047007712" evidence="2">
    <location>
        <begin position="28"/>
        <end position="139"/>
    </location>
</feature>
<proteinExistence type="predicted"/>
<dbReference type="Proteomes" id="UP000621500">
    <property type="component" value="Unassembled WGS sequence"/>
</dbReference>
<sequence>MPVRRLFTVFTALLGGFGLATPSAAHASAQSAAVDAYTMTAGRLVGSVAALVALAGVVVGGLALARSAGRIGNGTGKRGAIVALAAGLTGMVGGGLVVAAAEGGPGTGYGIVGGFVALVIGLIATVLGWLALARSRRTV</sequence>
<evidence type="ECO:0000256" key="2">
    <source>
        <dbReference type="SAM" id="SignalP"/>
    </source>
</evidence>
<keyword evidence="4" id="KW-1185">Reference proteome</keyword>
<reference evidence="3 4" key="1">
    <citation type="submission" date="2021-01" db="EMBL/GenBank/DDBJ databases">
        <title>Whole genome shotgun sequence of Plantactinospora mayteni NBRC 109088.</title>
        <authorList>
            <person name="Komaki H."/>
            <person name="Tamura T."/>
        </authorList>
    </citation>
    <scope>NUCLEOTIDE SEQUENCE [LARGE SCALE GENOMIC DNA]</scope>
    <source>
        <strain evidence="3 4">NBRC 109088</strain>
    </source>
</reference>
<feature type="signal peptide" evidence="2">
    <location>
        <begin position="1"/>
        <end position="27"/>
    </location>
</feature>
<keyword evidence="2" id="KW-0732">Signal</keyword>
<evidence type="ECO:0000313" key="4">
    <source>
        <dbReference type="Proteomes" id="UP000621500"/>
    </source>
</evidence>
<dbReference type="InterPro" id="IPR045770">
    <property type="entry name" value="DUF6223"/>
</dbReference>
<protein>
    <submittedName>
        <fullName evidence="3">Uncharacterized protein</fullName>
    </submittedName>
</protein>
<dbReference type="EMBL" id="BONX01000057">
    <property type="protein sequence ID" value="GIH00794.1"/>
    <property type="molecule type" value="Genomic_DNA"/>
</dbReference>
<feature type="transmembrane region" description="Helical" evidence="1">
    <location>
        <begin position="45"/>
        <end position="68"/>
    </location>
</feature>
<keyword evidence="1" id="KW-0812">Transmembrane</keyword>
<dbReference type="Pfam" id="PF19733">
    <property type="entry name" value="DUF6223"/>
    <property type="match status" value="1"/>
</dbReference>
<comment type="caution">
    <text evidence="3">The sequence shown here is derived from an EMBL/GenBank/DDBJ whole genome shotgun (WGS) entry which is preliminary data.</text>
</comment>
<feature type="transmembrane region" description="Helical" evidence="1">
    <location>
        <begin position="80"/>
        <end position="101"/>
    </location>
</feature>
<organism evidence="3 4">
    <name type="scientific">Plantactinospora mayteni</name>
    <dbReference type="NCBI Taxonomy" id="566021"/>
    <lineage>
        <taxon>Bacteria</taxon>
        <taxon>Bacillati</taxon>
        <taxon>Actinomycetota</taxon>
        <taxon>Actinomycetes</taxon>
        <taxon>Micromonosporales</taxon>
        <taxon>Micromonosporaceae</taxon>
        <taxon>Plantactinospora</taxon>
    </lineage>
</organism>
<evidence type="ECO:0000256" key="1">
    <source>
        <dbReference type="SAM" id="Phobius"/>
    </source>
</evidence>
<name>A0ABQ4F1K7_9ACTN</name>
<feature type="transmembrane region" description="Helical" evidence="1">
    <location>
        <begin position="107"/>
        <end position="132"/>
    </location>
</feature>
<gene>
    <name evidence="3" type="ORF">Pma05_73660</name>
</gene>
<evidence type="ECO:0000313" key="3">
    <source>
        <dbReference type="EMBL" id="GIH00794.1"/>
    </source>
</evidence>